<proteinExistence type="predicted"/>
<gene>
    <name evidence="2" type="ORF">BamIOP4010DRAFT_6514</name>
</gene>
<comment type="caution">
    <text evidence="2">The sequence shown here is derived from an EMBL/GenBank/DDBJ whole genome shotgun (WGS) entry which is preliminary data.</text>
</comment>
<feature type="region of interest" description="Disordered" evidence="1">
    <location>
        <begin position="1"/>
        <end position="21"/>
    </location>
</feature>
<evidence type="ECO:0000313" key="2">
    <source>
        <dbReference type="EMBL" id="EDS99971.1"/>
    </source>
</evidence>
<dbReference type="EMBL" id="ABLC01000376">
    <property type="protein sequence ID" value="EDS99971.1"/>
    <property type="molecule type" value="Genomic_DNA"/>
</dbReference>
<reference evidence="2 3" key="1">
    <citation type="submission" date="2008-03" db="EMBL/GenBank/DDBJ databases">
        <title>Sequencing of the draft genome and assembly of Burkholderia ambifaria IOP40-10.</title>
        <authorList>
            <consortium name="US DOE Joint Genome Institute (JGI-PGF)"/>
            <person name="Copeland A."/>
            <person name="Lucas S."/>
            <person name="Lapidus A."/>
            <person name="Glavina del Rio T."/>
            <person name="Dalin E."/>
            <person name="Tice H."/>
            <person name="Bruce D."/>
            <person name="Goodwin L."/>
            <person name="Pitluck S."/>
            <person name="Larimer F."/>
            <person name="Land M.L."/>
            <person name="Hauser L."/>
            <person name="Tiedje J."/>
            <person name="Richardson P."/>
        </authorList>
    </citation>
    <scope>NUCLEOTIDE SEQUENCE [LARGE SCALE GENOMIC DNA]</scope>
    <source>
        <strain evidence="2 3">IOP40-10</strain>
    </source>
</reference>
<accession>B1FR53</accession>
<evidence type="ECO:0000313" key="3">
    <source>
        <dbReference type="Proteomes" id="UP000005463"/>
    </source>
</evidence>
<protein>
    <submittedName>
        <fullName evidence="2">Uncharacterized protein</fullName>
    </submittedName>
</protein>
<sequence length="67" mass="7472">MSAFDCVPPARSSSRWLTQSSRPPSVSVQRFHLTWSCTYSPNVFIVVYVLVRYVVFGGENTDSVTGV</sequence>
<dbReference type="Proteomes" id="UP000005463">
    <property type="component" value="Unassembled WGS sequence"/>
</dbReference>
<organism evidence="2 3">
    <name type="scientific">Burkholderia ambifaria IOP40-10</name>
    <dbReference type="NCBI Taxonomy" id="396596"/>
    <lineage>
        <taxon>Bacteria</taxon>
        <taxon>Pseudomonadati</taxon>
        <taxon>Pseudomonadota</taxon>
        <taxon>Betaproteobacteria</taxon>
        <taxon>Burkholderiales</taxon>
        <taxon>Burkholderiaceae</taxon>
        <taxon>Burkholderia</taxon>
        <taxon>Burkholderia cepacia complex</taxon>
    </lineage>
</organism>
<dbReference type="AlphaFoldDB" id="B1FR53"/>
<name>B1FR53_9BURK</name>
<feature type="compositionally biased region" description="Polar residues" evidence="1">
    <location>
        <begin position="11"/>
        <end position="21"/>
    </location>
</feature>
<evidence type="ECO:0000256" key="1">
    <source>
        <dbReference type="SAM" id="MobiDB-lite"/>
    </source>
</evidence>